<dbReference type="Gene3D" id="3.40.710.10">
    <property type="entry name" value="DD-peptidase/beta-lactamase superfamily"/>
    <property type="match status" value="1"/>
</dbReference>
<dbReference type="EC" id="3.4.-.-" evidence="5"/>
<keyword evidence="1 5" id="KW-0378">Hydrolase</keyword>
<evidence type="ECO:0000259" key="4">
    <source>
        <dbReference type="Pfam" id="PF01551"/>
    </source>
</evidence>
<gene>
    <name evidence="5" type="primary">ampH_2</name>
    <name evidence="5" type="ORF">Pan265_12400</name>
</gene>
<dbReference type="CDD" id="cd12797">
    <property type="entry name" value="M23_peptidase"/>
    <property type="match status" value="1"/>
</dbReference>
<dbReference type="Gene3D" id="2.70.70.10">
    <property type="entry name" value="Glucose Permease (Domain IIA)"/>
    <property type="match status" value="1"/>
</dbReference>
<evidence type="ECO:0000313" key="5">
    <source>
        <dbReference type="EMBL" id="QDU71391.1"/>
    </source>
</evidence>
<dbReference type="InterPro" id="IPR001466">
    <property type="entry name" value="Beta-lactam-related"/>
</dbReference>
<dbReference type="EMBL" id="CP036280">
    <property type="protein sequence ID" value="QDU71391.1"/>
    <property type="molecule type" value="Genomic_DNA"/>
</dbReference>
<keyword evidence="5" id="KW-0121">Carboxypeptidase</keyword>
<dbReference type="Proteomes" id="UP000320386">
    <property type="component" value="Chromosome"/>
</dbReference>
<dbReference type="Pfam" id="PF00144">
    <property type="entry name" value="Beta-lactamase"/>
    <property type="match status" value="1"/>
</dbReference>
<evidence type="ECO:0000259" key="3">
    <source>
        <dbReference type="Pfam" id="PF00144"/>
    </source>
</evidence>
<dbReference type="SUPFAM" id="SSF51261">
    <property type="entry name" value="Duplicated hybrid motif"/>
    <property type="match status" value="1"/>
</dbReference>
<evidence type="ECO:0000256" key="2">
    <source>
        <dbReference type="SAM" id="SignalP"/>
    </source>
</evidence>
<name>A0A518BWP5_9BACT</name>
<dbReference type="InterPro" id="IPR050789">
    <property type="entry name" value="Diverse_Enzym_Activities"/>
</dbReference>
<keyword evidence="2" id="KW-0732">Signal</keyword>
<dbReference type="Pfam" id="PF01551">
    <property type="entry name" value="Peptidase_M23"/>
    <property type="match status" value="1"/>
</dbReference>
<organism evidence="5 6">
    <name type="scientific">Mucisphaera calidilacus</name>
    <dbReference type="NCBI Taxonomy" id="2527982"/>
    <lineage>
        <taxon>Bacteria</taxon>
        <taxon>Pseudomonadati</taxon>
        <taxon>Planctomycetota</taxon>
        <taxon>Phycisphaerae</taxon>
        <taxon>Phycisphaerales</taxon>
        <taxon>Phycisphaeraceae</taxon>
        <taxon>Mucisphaera</taxon>
    </lineage>
</organism>
<feature type="domain" description="M23ase beta-sheet core" evidence="4">
    <location>
        <begin position="479"/>
        <end position="569"/>
    </location>
</feature>
<feature type="domain" description="Beta-lactamase-related" evidence="3">
    <location>
        <begin position="59"/>
        <end position="397"/>
    </location>
</feature>
<dbReference type="AlphaFoldDB" id="A0A518BWP5"/>
<dbReference type="KEGG" id="mcad:Pan265_12400"/>
<feature type="chain" id="PRO_5021731332" evidence="2">
    <location>
        <begin position="23"/>
        <end position="607"/>
    </location>
</feature>
<evidence type="ECO:0000313" key="6">
    <source>
        <dbReference type="Proteomes" id="UP000320386"/>
    </source>
</evidence>
<accession>A0A518BWP5</accession>
<evidence type="ECO:0000256" key="1">
    <source>
        <dbReference type="ARBA" id="ARBA00022801"/>
    </source>
</evidence>
<dbReference type="PANTHER" id="PTHR43283:SF11">
    <property type="entry name" value="BETA-LACTAMASE-RELATED DOMAIN-CONTAINING PROTEIN"/>
    <property type="match status" value="1"/>
</dbReference>
<protein>
    <submittedName>
        <fullName evidence="5">D-alanyl-D-alanine-carboxypeptidase/endopeptidase AmpH</fullName>
        <ecNumber evidence="5">3.4.-.-</ecNumber>
    </submittedName>
</protein>
<dbReference type="GO" id="GO:0004180">
    <property type="term" value="F:carboxypeptidase activity"/>
    <property type="evidence" value="ECO:0007669"/>
    <property type="project" value="UniProtKB-KW"/>
</dbReference>
<dbReference type="InterPro" id="IPR016047">
    <property type="entry name" value="M23ase_b-sheet_dom"/>
</dbReference>
<proteinExistence type="predicted"/>
<reference evidence="5 6" key="1">
    <citation type="submission" date="2019-02" db="EMBL/GenBank/DDBJ databases">
        <title>Deep-cultivation of Planctomycetes and their phenomic and genomic characterization uncovers novel biology.</title>
        <authorList>
            <person name="Wiegand S."/>
            <person name="Jogler M."/>
            <person name="Boedeker C."/>
            <person name="Pinto D."/>
            <person name="Vollmers J."/>
            <person name="Rivas-Marin E."/>
            <person name="Kohn T."/>
            <person name="Peeters S.H."/>
            <person name="Heuer A."/>
            <person name="Rast P."/>
            <person name="Oberbeckmann S."/>
            <person name="Bunk B."/>
            <person name="Jeske O."/>
            <person name="Meyerdierks A."/>
            <person name="Storesund J.E."/>
            <person name="Kallscheuer N."/>
            <person name="Luecker S."/>
            <person name="Lage O.M."/>
            <person name="Pohl T."/>
            <person name="Merkel B.J."/>
            <person name="Hornburger P."/>
            <person name="Mueller R.-W."/>
            <person name="Bruemmer F."/>
            <person name="Labrenz M."/>
            <person name="Spormann A.M."/>
            <person name="Op den Camp H."/>
            <person name="Overmann J."/>
            <person name="Amann R."/>
            <person name="Jetten M.S.M."/>
            <person name="Mascher T."/>
            <person name="Medema M.H."/>
            <person name="Devos D.P."/>
            <person name="Kaster A.-K."/>
            <person name="Ovreas L."/>
            <person name="Rohde M."/>
            <person name="Galperin M.Y."/>
            <person name="Jogler C."/>
        </authorList>
    </citation>
    <scope>NUCLEOTIDE SEQUENCE [LARGE SCALE GENOMIC DNA]</scope>
    <source>
        <strain evidence="5 6">Pan265</strain>
    </source>
</reference>
<sequence length="607" mass="65063" precursor="true">MLRILLLLVVVMSVGASVSGQSEPVRPEQVDEPIAALDATGIVPRTDRVIDYEHLMRADDAVAAAMARGEIPGAVLCVGDSRGVFYRKAYGDRAVVPRRVGMGVNTVFDMASLTKPIATTASVLKLVDEGKIELDRPAADYLPALADQADKSGMTIRHLLLHHSGIPPVNSMSQYRGERDAMIRNVATCALRHEPGTGYAYSCLGFILLSEVVAEVSGVPFDRYAKENIFEPLGMTDSTFNPGDDLVIRTAPTEVINGEPRLGRVHDPRALALGGVSGNAGLFSTARDVSRFCRMLLNGGELDGVRVLSEEAVGLMLTAVSLPDGTGWRSLGLGGRGSARSSRGAVMDFEGSVGHTGYTGTAMWVDPVHDLFYVLLTNRVHPSDADGKAAPVRRDVATIVGGAVLGKPAASAEAVREMRFLTPRPRDLMSGTAHLPEGMRLSLPFRGSFTVEEGYGHEARWWTHKTIGRDGAANDFFALDFDLPAGTEVLAVAPGRVVTCQHREDGYGQYVVIDHGEGVTSIYAHLSERRFPEVAYGEPEVWVKRSEVIGKSGDSGTTWPHLHMSVHTGSRLSHSGCDVGGKATVPEPMGGYYGLRRGQVLVGPEGE</sequence>
<dbReference type="InterPro" id="IPR011055">
    <property type="entry name" value="Dup_hybrid_motif"/>
</dbReference>
<dbReference type="RefSeq" id="WP_236254768.1">
    <property type="nucleotide sequence ID" value="NZ_CP036280.1"/>
</dbReference>
<dbReference type="InterPro" id="IPR012338">
    <property type="entry name" value="Beta-lactam/transpept-like"/>
</dbReference>
<dbReference type="SUPFAM" id="SSF56601">
    <property type="entry name" value="beta-lactamase/transpeptidase-like"/>
    <property type="match status" value="1"/>
</dbReference>
<dbReference type="PANTHER" id="PTHR43283">
    <property type="entry name" value="BETA-LACTAMASE-RELATED"/>
    <property type="match status" value="1"/>
</dbReference>
<keyword evidence="5" id="KW-0645">Protease</keyword>
<feature type="signal peptide" evidence="2">
    <location>
        <begin position="1"/>
        <end position="22"/>
    </location>
</feature>
<keyword evidence="6" id="KW-1185">Reference proteome</keyword>